<dbReference type="HOGENOM" id="CLU_021639_4_1_9"/>
<dbReference type="AlphaFoldDB" id="B2A895"/>
<dbReference type="GO" id="GO:0009847">
    <property type="term" value="P:spore germination"/>
    <property type="evidence" value="ECO:0007669"/>
    <property type="project" value="InterPro"/>
</dbReference>
<feature type="transmembrane region" description="Helical" evidence="3">
    <location>
        <begin position="443"/>
        <end position="469"/>
    </location>
</feature>
<sequence>MLSHFIKRFQMLFQQIKGQEHETPVESQQKNSIPIKKSYQKNLEDIKNALDTNFDLVIREFNVQGHENRKAFIAYLSKIVNEEKINDNIVKPLMEPMERYESLQNLDLSYIKNSILPTVNVEQVSDLNQIIENIVNGETALFYMNYGEALSIDSWEVKGRDIEKPETETVVRGPKESFNESLSENTALLRRKIKNPDLKLESFTLGNQTKTEVIVAYMEDIADENIVNEVKSRLSEIDIDAILESGYVEEFLEDAPYSPFPTVGNTEKPDKLAADLLDGRIGLMFDGTPIALYVPYLFVETFMTSEDYYTRYSYASFLRGIRIIALLVTVMLPGFYVSVVSFHPELIPKELAVSIAVASEGVPFPTFLEILFFGVIFEILREAGIRMPSNVGQAVSIVGALILGEAAIQAGIVGAPVVIVTALTAISGFAVPTQLDALTMLRIPFVFASAIMGLPGLLTAFNFIIIYLCSLRSFSVPYFSPVAPLSLSGLKDFMVRVPWWLMFKRPKLISEKNKKRQPFGQRPKPEQNND</sequence>
<name>B2A895_NATTJ</name>
<dbReference type="EMBL" id="CP001034">
    <property type="protein sequence ID" value="ACB84461.1"/>
    <property type="molecule type" value="Genomic_DNA"/>
</dbReference>
<comment type="similarity">
    <text evidence="1">Belongs to the GerABKA family.</text>
</comment>
<dbReference type="PIRSF" id="PIRSF005690">
    <property type="entry name" value="GerBA"/>
    <property type="match status" value="1"/>
</dbReference>
<dbReference type="Proteomes" id="UP000001683">
    <property type="component" value="Chromosome"/>
</dbReference>
<gene>
    <name evidence="4" type="ordered locus">Nther_0876</name>
</gene>
<evidence type="ECO:0000256" key="1">
    <source>
        <dbReference type="ARBA" id="ARBA00005278"/>
    </source>
</evidence>
<dbReference type="OrthoDB" id="9772630at2"/>
<dbReference type="PANTHER" id="PTHR22550:SF5">
    <property type="entry name" value="LEUCINE ZIPPER PROTEIN 4"/>
    <property type="match status" value="1"/>
</dbReference>
<accession>B2A895</accession>
<dbReference type="KEGG" id="nth:Nther_0876"/>
<dbReference type="eggNOG" id="COG0697">
    <property type="taxonomic scope" value="Bacteria"/>
</dbReference>
<evidence type="ECO:0000313" key="4">
    <source>
        <dbReference type="EMBL" id="ACB84461.1"/>
    </source>
</evidence>
<protein>
    <submittedName>
        <fullName evidence="4">GerA spore germination protein</fullName>
    </submittedName>
</protein>
<dbReference type="GO" id="GO:0016020">
    <property type="term" value="C:membrane"/>
    <property type="evidence" value="ECO:0007669"/>
    <property type="project" value="InterPro"/>
</dbReference>
<keyword evidence="3" id="KW-0812">Transmembrane</keyword>
<organism evidence="4 5">
    <name type="scientific">Natranaerobius thermophilus (strain ATCC BAA-1301 / DSM 18059 / JW/NM-WN-LF)</name>
    <dbReference type="NCBI Taxonomy" id="457570"/>
    <lineage>
        <taxon>Bacteria</taxon>
        <taxon>Bacillati</taxon>
        <taxon>Bacillota</taxon>
        <taxon>Clostridia</taxon>
        <taxon>Natranaerobiales</taxon>
        <taxon>Natranaerobiaceae</taxon>
        <taxon>Natranaerobius</taxon>
    </lineage>
</organism>
<evidence type="ECO:0000256" key="3">
    <source>
        <dbReference type="SAM" id="Phobius"/>
    </source>
</evidence>
<dbReference type="InParanoid" id="B2A895"/>
<dbReference type="InterPro" id="IPR004995">
    <property type="entry name" value="Spore_Ger"/>
</dbReference>
<reference evidence="4 5" key="2">
    <citation type="journal article" date="2011" name="J. Bacteriol.">
        <title>Complete genome sequence of the anaerobic, halophilic alkalithermophile Natranaerobius thermophilus JW/NM-WN-LF.</title>
        <authorList>
            <person name="Zhao B."/>
            <person name="Mesbah N.M."/>
            <person name="Dalin E."/>
            <person name="Goodwin L."/>
            <person name="Nolan M."/>
            <person name="Pitluck S."/>
            <person name="Chertkov O."/>
            <person name="Brettin T.S."/>
            <person name="Han J."/>
            <person name="Larimer F.W."/>
            <person name="Land M.L."/>
            <person name="Hauser L."/>
            <person name="Kyrpides N."/>
            <person name="Wiegel J."/>
        </authorList>
    </citation>
    <scope>NUCLEOTIDE SEQUENCE [LARGE SCALE GENOMIC DNA]</scope>
    <source>
        <strain evidence="5">ATCC BAA-1301 / DSM 18059 / JW/NM-WN-LF</strain>
    </source>
</reference>
<feature type="transmembrane region" description="Helical" evidence="3">
    <location>
        <begin position="401"/>
        <end position="431"/>
    </location>
</feature>
<dbReference type="InterPro" id="IPR050768">
    <property type="entry name" value="UPF0353/GerABKA_families"/>
</dbReference>
<keyword evidence="2 3" id="KW-0472">Membrane</keyword>
<keyword evidence="3" id="KW-1133">Transmembrane helix</keyword>
<evidence type="ECO:0000256" key="2">
    <source>
        <dbReference type="ARBA" id="ARBA00023136"/>
    </source>
</evidence>
<dbReference type="STRING" id="457570.Nther_0876"/>
<dbReference type="RefSeq" id="WP_012447339.1">
    <property type="nucleotide sequence ID" value="NC_010718.1"/>
</dbReference>
<keyword evidence="5" id="KW-1185">Reference proteome</keyword>
<feature type="transmembrane region" description="Helical" evidence="3">
    <location>
        <begin position="362"/>
        <end position="380"/>
    </location>
</feature>
<feature type="transmembrane region" description="Helical" evidence="3">
    <location>
        <begin position="321"/>
        <end position="342"/>
    </location>
</feature>
<dbReference type="Pfam" id="PF03323">
    <property type="entry name" value="GerA"/>
    <property type="match status" value="1"/>
</dbReference>
<dbReference type="PANTHER" id="PTHR22550">
    <property type="entry name" value="SPORE GERMINATION PROTEIN"/>
    <property type="match status" value="1"/>
</dbReference>
<evidence type="ECO:0000313" key="5">
    <source>
        <dbReference type="Proteomes" id="UP000001683"/>
    </source>
</evidence>
<proteinExistence type="inferred from homology"/>
<reference evidence="4 5" key="1">
    <citation type="submission" date="2008-04" db="EMBL/GenBank/DDBJ databases">
        <title>Complete sequence of chromosome of Natranaerobius thermophilus JW/NM-WN-LF.</title>
        <authorList>
            <consortium name="US DOE Joint Genome Institute"/>
            <person name="Copeland A."/>
            <person name="Lucas S."/>
            <person name="Lapidus A."/>
            <person name="Glavina del Rio T."/>
            <person name="Dalin E."/>
            <person name="Tice H."/>
            <person name="Bruce D."/>
            <person name="Goodwin L."/>
            <person name="Pitluck S."/>
            <person name="Chertkov O."/>
            <person name="Brettin T."/>
            <person name="Detter J.C."/>
            <person name="Han C."/>
            <person name="Kuske C.R."/>
            <person name="Schmutz J."/>
            <person name="Larimer F."/>
            <person name="Land M."/>
            <person name="Hauser L."/>
            <person name="Kyrpides N."/>
            <person name="Lykidis A."/>
            <person name="Mesbah N.M."/>
            <person name="Wiegel J."/>
        </authorList>
    </citation>
    <scope>NUCLEOTIDE SEQUENCE [LARGE SCALE GENOMIC DNA]</scope>
    <source>
        <strain evidence="5">ATCC BAA-1301 / DSM 18059 / JW/NM-WN-LF</strain>
    </source>
</reference>